<feature type="domain" description="HRDC" evidence="2">
    <location>
        <begin position="54"/>
        <end position="133"/>
    </location>
</feature>
<dbReference type="PROSITE" id="PS50967">
    <property type="entry name" value="HRDC"/>
    <property type="match status" value="1"/>
</dbReference>
<organism evidence="3">
    <name type="scientific">freshwater metagenome</name>
    <dbReference type="NCBI Taxonomy" id="449393"/>
    <lineage>
        <taxon>unclassified sequences</taxon>
        <taxon>metagenomes</taxon>
        <taxon>ecological metagenomes</taxon>
    </lineage>
</organism>
<feature type="region of interest" description="Disordered" evidence="1">
    <location>
        <begin position="1"/>
        <end position="23"/>
    </location>
</feature>
<dbReference type="InterPro" id="IPR002121">
    <property type="entry name" value="HRDC_dom"/>
</dbReference>
<gene>
    <name evidence="3" type="ORF">UFOPK3304_01438</name>
</gene>
<dbReference type="AlphaFoldDB" id="A0A6J7E701"/>
<dbReference type="Pfam" id="PF00570">
    <property type="entry name" value="HRDC"/>
    <property type="match status" value="1"/>
</dbReference>
<proteinExistence type="predicted"/>
<dbReference type="GO" id="GO:0003676">
    <property type="term" value="F:nucleic acid binding"/>
    <property type="evidence" value="ECO:0007669"/>
    <property type="project" value="InterPro"/>
</dbReference>
<dbReference type="InterPro" id="IPR044876">
    <property type="entry name" value="HRDC_dom_sf"/>
</dbReference>
<name>A0A6J7E701_9ZZZZ</name>
<dbReference type="GO" id="GO:0000166">
    <property type="term" value="F:nucleotide binding"/>
    <property type="evidence" value="ECO:0007669"/>
    <property type="project" value="InterPro"/>
</dbReference>
<protein>
    <submittedName>
        <fullName evidence="3">Unannotated protein</fullName>
    </submittedName>
</protein>
<accession>A0A6J7E701</accession>
<evidence type="ECO:0000256" key="1">
    <source>
        <dbReference type="SAM" id="MobiDB-lite"/>
    </source>
</evidence>
<dbReference type="SUPFAM" id="SSF47819">
    <property type="entry name" value="HRDC-like"/>
    <property type="match status" value="1"/>
</dbReference>
<sequence>MTRAADRLAITHAQSRRGRSRTRSPFVEGVDMILEVAPPSSDYVRDQTLRRQELEPHDFVYDELLLWRANAGRVANLDPMIFCSDEVLRRIARARPTSVEDLSAIEGFGQSMALRVGQRILNAVQRGIERTKN</sequence>
<dbReference type="EMBL" id="CAFBLJ010000091">
    <property type="protein sequence ID" value="CAB4878746.1"/>
    <property type="molecule type" value="Genomic_DNA"/>
</dbReference>
<reference evidence="3" key="1">
    <citation type="submission" date="2020-05" db="EMBL/GenBank/DDBJ databases">
        <authorList>
            <person name="Chiriac C."/>
            <person name="Salcher M."/>
            <person name="Ghai R."/>
            <person name="Kavagutti S V."/>
        </authorList>
    </citation>
    <scope>NUCLEOTIDE SEQUENCE</scope>
</reference>
<dbReference type="Gene3D" id="1.10.150.80">
    <property type="entry name" value="HRDC domain"/>
    <property type="match status" value="1"/>
</dbReference>
<evidence type="ECO:0000259" key="2">
    <source>
        <dbReference type="PROSITE" id="PS50967"/>
    </source>
</evidence>
<dbReference type="InterPro" id="IPR010997">
    <property type="entry name" value="HRDC-like_sf"/>
</dbReference>
<evidence type="ECO:0000313" key="3">
    <source>
        <dbReference type="EMBL" id="CAB4878746.1"/>
    </source>
</evidence>